<dbReference type="CDD" id="cd23415">
    <property type="entry name" value="beta-trefoil_Ricin_AH"/>
    <property type="match status" value="1"/>
</dbReference>
<accession>A0A835ZGB5</accession>
<feature type="domain" description="SCP" evidence="1">
    <location>
        <begin position="280"/>
        <end position="414"/>
    </location>
</feature>
<evidence type="ECO:0000313" key="3">
    <source>
        <dbReference type="EMBL" id="KAG5191662.1"/>
    </source>
</evidence>
<dbReference type="PANTHER" id="PTHR10334">
    <property type="entry name" value="CYSTEINE-RICH SECRETORY PROTEIN-RELATED"/>
    <property type="match status" value="1"/>
</dbReference>
<reference evidence="3" key="1">
    <citation type="submission" date="2021-02" db="EMBL/GenBank/DDBJ databases">
        <title>First Annotated Genome of the Yellow-green Alga Tribonema minus.</title>
        <authorList>
            <person name="Mahan K.M."/>
        </authorList>
    </citation>
    <scope>NUCLEOTIDE SEQUENCE</scope>
    <source>
        <strain evidence="3">UTEX B ZZ1240</strain>
    </source>
</reference>
<dbReference type="SMART" id="SM00458">
    <property type="entry name" value="RICIN"/>
    <property type="match status" value="1"/>
</dbReference>
<dbReference type="OrthoDB" id="159553at2759"/>
<dbReference type="Gene3D" id="2.80.10.50">
    <property type="match status" value="1"/>
</dbReference>
<evidence type="ECO:0000259" key="2">
    <source>
        <dbReference type="SMART" id="SM00458"/>
    </source>
</evidence>
<proteinExistence type="predicted"/>
<dbReference type="Pfam" id="PF00652">
    <property type="entry name" value="Ricin_B_lectin"/>
    <property type="match status" value="1"/>
</dbReference>
<comment type="caution">
    <text evidence="3">The sequence shown here is derived from an EMBL/GenBank/DDBJ whole genome shotgun (WGS) entry which is preliminary data.</text>
</comment>
<dbReference type="InterPro" id="IPR001283">
    <property type="entry name" value="CRISP-related"/>
</dbReference>
<dbReference type="InterPro" id="IPR018244">
    <property type="entry name" value="Allrgn_V5/Tpx1_CS"/>
</dbReference>
<keyword evidence="4" id="KW-1185">Reference proteome</keyword>
<dbReference type="SMART" id="SM00198">
    <property type="entry name" value="SCP"/>
    <property type="match status" value="1"/>
</dbReference>
<feature type="domain" description="Ricin B lectin" evidence="2">
    <location>
        <begin position="18"/>
        <end position="157"/>
    </location>
</feature>
<evidence type="ECO:0000313" key="4">
    <source>
        <dbReference type="Proteomes" id="UP000664859"/>
    </source>
</evidence>
<dbReference type="SUPFAM" id="SSF50370">
    <property type="entry name" value="Ricin B-like lectins"/>
    <property type="match status" value="1"/>
</dbReference>
<gene>
    <name evidence="3" type="ORF">JKP88DRAFT_295332</name>
</gene>
<name>A0A835ZGB5_9STRA</name>
<dbReference type="Pfam" id="PF00188">
    <property type="entry name" value="CAP"/>
    <property type="match status" value="1"/>
</dbReference>
<dbReference type="InterPro" id="IPR014044">
    <property type="entry name" value="CAP_dom"/>
</dbReference>
<dbReference type="GO" id="GO:0005576">
    <property type="term" value="C:extracellular region"/>
    <property type="evidence" value="ECO:0007669"/>
    <property type="project" value="InterPro"/>
</dbReference>
<protein>
    <submittedName>
        <fullName evidence="3">CAP domain-containing protein</fullName>
    </submittedName>
</protein>
<organism evidence="3 4">
    <name type="scientific">Tribonema minus</name>
    <dbReference type="NCBI Taxonomy" id="303371"/>
    <lineage>
        <taxon>Eukaryota</taxon>
        <taxon>Sar</taxon>
        <taxon>Stramenopiles</taxon>
        <taxon>Ochrophyta</taxon>
        <taxon>PX clade</taxon>
        <taxon>Xanthophyceae</taxon>
        <taxon>Tribonematales</taxon>
        <taxon>Tribonemataceae</taxon>
        <taxon>Tribonema</taxon>
    </lineage>
</organism>
<dbReference type="EMBL" id="JAFCMP010000016">
    <property type="protein sequence ID" value="KAG5191662.1"/>
    <property type="molecule type" value="Genomic_DNA"/>
</dbReference>
<dbReference type="Proteomes" id="UP000664859">
    <property type="component" value="Unassembled WGS sequence"/>
</dbReference>
<evidence type="ECO:0000259" key="1">
    <source>
        <dbReference type="SMART" id="SM00198"/>
    </source>
</evidence>
<dbReference type="PROSITE" id="PS01009">
    <property type="entry name" value="CRISP_1"/>
    <property type="match status" value="1"/>
</dbReference>
<dbReference type="PRINTS" id="PR00837">
    <property type="entry name" value="V5TPXLIKE"/>
</dbReference>
<sequence>MAHVCRNAAAAQAAGLGAAYYIKSRQNDLCLDHNYDTGNVFMHKCNEGNNQKWYITADREWKTLHSTSTCLDASSADNNIAMTDCNGSDAQKWTSVEVNTLFEADTSTAAATAVPTYLLINNDAARAMDYAYGDSYEDNVYLSADMHGGRNQQWRFISCSAAGAAEAVLKQAAAAAAHALPAVHKLARSAPIDASSATAAAAAATSAAAASAANTDVRTAAAAAAAAVPERQLHAAAAAAALGPSTAAAAAAAASAAADASAAAAEEGRELAACSSGGGSGCSAMLQVHNAQRSAVKVAALNWSSSIAGGAAGYARTLADSGCNLKHSSSGYGENLYASYGSSSTARQAATAWANEKANYTYSKCCGGNFAAYGHYTQMVWRATKSVGCGYAFNSGSNCSVWVCRYDPPGNYVGQYPY</sequence>
<dbReference type="InterPro" id="IPR000772">
    <property type="entry name" value="Ricin_B_lectin"/>
</dbReference>
<dbReference type="SUPFAM" id="SSF55797">
    <property type="entry name" value="PR-1-like"/>
    <property type="match status" value="1"/>
</dbReference>
<dbReference type="AlphaFoldDB" id="A0A835ZGB5"/>
<dbReference type="PROSITE" id="PS50231">
    <property type="entry name" value="RICIN_B_LECTIN"/>
    <property type="match status" value="1"/>
</dbReference>
<dbReference type="InterPro" id="IPR035992">
    <property type="entry name" value="Ricin_B-like_lectins"/>
</dbReference>
<dbReference type="Gene3D" id="3.40.33.10">
    <property type="entry name" value="CAP"/>
    <property type="match status" value="1"/>
</dbReference>
<dbReference type="InterPro" id="IPR035940">
    <property type="entry name" value="CAP_sf"/>
</dbReference>